<dbReference type="EMBL" id="RWGY01000011">
    <property type="protein sequence ID" value="TVU32636.1"/>
    <property type="molecule type" value="Genomic_DNA"/>
</dbReference>
<dbReference type="InterPro" id="IPR005174">
    <property type="entry name" value="KIB1-4_b-propeller"/>
</dbReference>
<evidence type="ECO:0000313" key="4">
    <source>
        <dbReference type="Proteomes" id="UP000324897"/>
    </source>
</evidence>
<protein>
    <submittedName>
        <fullName evidence="3">Uncharacterized protein</fullName>
    </submittedName>
</protein>
<name>A0A5J9V9H0_9POAL</name>
<feature type="domain" description="F-box" evidence="1">
    <location>
        <begin position="69"/>
        <end position="102"/>
    </location>
</feature>
<evidence type="ECO:0000259" key="1">
    <source>
        <dbReference type="Pfam" id="PF00646"/>
    </source>
</evidence>
<dbReference type="InterPro" id="IPR050942">
    <property type="entry name" value="F-box_BR-signaling"/>
</dbReference>
<dbReference type="SUPFAM" id="SSF81383">
    <property type="entry name" value="F-box domain"/>
    <property type="match status" value="1"/>
</dbReference>
<dbReference type="InterPro" id="IPR001810">
    <property type="entry name" value="F-box_dom"/>
</dbReference>
<feature type="domain" description="KIB1-4 beta-propeller" evidence="2">
    <location>
        <begin position="171"/>
        <end position="421"/>
    </location>
</feature>
<evidence type="ECO:0000259" key="2">
    <source>
        <dbReference type="Pfam" id="PF03478"/>
    </source>
</evidence>
<dbReference type="Pfam" id="PF03478">
    <property type="entry name" value="Beta-prop_KIB1-4"/>
    <property type="match status" value="1"/>
</dbReference>
<accession>A0A5J9V9H0</accession>
<sequence length="460" mass="52229">MPAAPSYVLQSVNIKRHVSFILDLIDAFYSLWSRFFEMVFGRLWIRDHIEPSTAAAAASTRNGVPESAELPLDMIEKILHCINPLESARLPFVCKSWAAIVSPRLVSYSLVPHLLVTEMVPRPPGPSDTGFYRRGYMVSVPLDGSARLPSPAIIAAPKELERLITRCGAKLIGATPGGRLALAMSRRVIFINPITDESKTLDVTSVPDCTGLASDSGDTVLSQEYQIYRGMTTTLYWRKQGSEEWSWRMWTTGRNEAYRISSLANCSGFVYVLYRDRSMAKISTNASRSIVIKDINYSRPWRREDDDPRTSRDYLLESDGEVLFVRQLLAQKPNMCPVDYHRLYQTVGFEVYQLDEIRRRWVKVEMLDGDRALFVSAKSSFSLRASQTAGCRSNCIYFVGESHRAGSCRDREDCMSTWGVYSMKEGKVLFEHAVVVTERRTVARWFRPNVVSGLHMRERA</sequence>
<dbReference type="Pfam" id="PF00646">
    <property type="entry name" value="F-box"/>
    <property type="match status" value="1"/>
</dbReference>
<dbReference type="InterPro" id="IPR036047">
    <property type="entry name" value="F-box-like_dom_sf"/>
</dbReference>
<dbReference type="Gramene" id="TVU32636">
    <property type="protein sequence ID" value="TVU32636"/>
    <property type="gene ID" value="EJB05_24377"/>
</dbReference>
<dbReference type="Proteomes" id="UP000324897">
    <property type="component" value="Chromosome 1"/>
</dbReference>
<gene>
    <name evidence="3" type="ORF">EJB05_24377</name>
</gene>
<reference evidence="3 4" key="1">
    <citation type="journal article" date="2019" name="Sci. Rep.">
        <title>A high-quality genome of Eragrostis curvula grass provides insights into Poaceae evolution and supports new strategies to enhance forage quality.</title>
        <authorList>
            <person name="Carballo J."/>
            <person name="Santos B.A.C.M."/>
            <person name="Zappacosta D."/>
            <person name="Garbus I."/>
            <person name="Selva J.P."/>
            <person name="Gallo C.A."/>
            <person name="Diaz A."/>
            <person name="Albertini E."/>
            <person name="Caccamo M."/>
            <person name="Echenique V."/>
        </authorList>
    </citation>
    <scope>NUCLEOTIDE SEQUENCE [LARGE SCALE GENOMIC DNA]</scope>
    <source>
        <strain evidence="4">cv. Victoria</strain>
        <tissue evidence="3">Leaf</tissue>
    </source>
</reference>
<dbReference type="OrthoDB" id="642536at2759"/>
<feature type="non-terminal residue" evidence="3">
    <location>
        <position position="1"/>
    </location>
</feature>
<organism evidence="3 4">
    <name type="scientific">Eragrostis curvula</name>
    <name type="common">weeping love grass</name>
    <dbReference type="NCBI Taxonomy" id="38414"/>
    <lineage>
        <taxon>Eukaryota</taxon>
        <taxon>Viridiplantae</taxon>
        <taxon>Streptophyta</taxon>
        <taxon>Embryophyta</taxon>
        <taxon>Tracheophyta</taxon>
        <taxon>Spermatophyta</taxon>
        <taxon>Magnoliopsida</taxon>
        <taxon>Liliopsida</taxon>
        <taxon>Poales</taxon>
        <taxon>Poaceae</taxon>
        <taxon>PACMAD clade</taxon>
        <taxon>Chloridoideae</taxon>
        <taxon>Eragrostideae</taxon>
        <taxon>Eragrostidinae</taxon>
        <taxon>Eragrostis</taxon>
    </lineage>
</organism>
<dbReference type="PANTHER" id="PTHR44259:SF114">
    <property type="entry name" value="OS06G0707300 PROTEIN"/>
    <property type="match status" value="1"/>
</dbReference>
<evidence type="ECO:0000313" key="3">
    <source>
        <dbReference type="EMBL" id="TVU32636.1"/>
    </source>
</evidence>
<comment type="caution">
    <text evidence="3">The sequence shown here is derived from an EMBL/GenBank/DDBJ whole genome shotgun (WGS) entry which is preliminary data.</text>
</comment>
<proteinExistence type="predicted"/>
<keyword evidence="4" id="KW-1185">Reference proteome</keyword>
<dbReference type="PANTHER" id="PTHR44259">
    <property type="entry name" value="OS07G0183000 PROTEIN-RELATED"/>
    <property type="match status" value="1"/>
</dbReference>
<dbReference type="AlphaFoldDB" id="A0A5J9V9H0"/>